<dbReference type="EMBL" id="CM056806">
    <property type="protein sequence ID" value="KAJ8705126.1"/>
    <property type="molecule type" value="Genomic_DNA"/>
</dbReference>
<comment type="caution">
    <text evidence="1">The sequence shown here is derived from an EMBL/GenBank/DDBJ whole genome shotgun (WGS) entry which is preliminary data.</text>
</comment>
<gene>
    <name evidence="1" type="ORF">PYW08_012446</name>
</gene>
<name>A0ACC2Q0S8_9NEOP</name>
<evidence type="ECO:0000313" key="1">
    <source>
        <dbReference type="EMBL" id="KAJ8705126.1"/>
    </source>
</evidence>
<organism evidence="1 2">
    <name type="scientific">Mythimna loreyi</name>
    <dbReference type="NCBI Taxonomy" id="667449"/>
    <lineage>
        <taxon>Eukaryota</taxon>
        <taxon>Metazoa</taxon>
        <taxon>Ecdysozoa</taxon>
        <taxon>Arthropoda</taxon>
        <taxon>Hexapoda</taxon>
        <taxon>Insecta</taxon>
        <taxon>Pterygota</taxon>
        <taxon>Neoptera</taxon>
        <taxon>Endopterygota</taxon>
        <taxon>Lepidoptera</taxon>
        <taxon>Glossata</taxon>
        <taxon>Ditrysia</taxon>
        <taxon>Noctuoidea</taxon>
        <taxon>Noctuidae</taxon>
        <taxon>Noctuinae</taxon>
        <taxon>Hadenini</taxon>
        <taxon>Mythimna</taxon>
    </lineage>
</organism>
<proteinExistence type="predicted"/>
<reference evidence="1" key="1">
    <citation type="submission" date="2023-03" db="EMBL/GenBank/DDBJ databases">
        <title>Chromosome-level genomes of two armyworms, Mythimna separata and Mythimna loreyi, provide insights into the biosynthesis and reception of sex pheromones.</title>
        <authorList>
            <person name="Zhao H."/>
        </authorList>
    </citation>
    <scope>NUCLEOTIDE SEQUENCE</scope>
    <source>
        <strain evidence="1">BeijingLab</strain>
    </source>
</reference>
<dbReference type="Proteomes" id="UP001231649">
    <property type="component" value="Chromosome 30"/>
</dbReference>
<sequence length="667" mass="76572">METMSSHHEEDIKFDFEPEKGICRCCLTTDRRMFSAVTFEAFLKDLADINVSESDGLPQWLCYECATLLQKSVRFKHKVLRAHTMLYEYLTRCAPFPIEPQDEELSKYASPHLSTTSVLTIDIVPSGRGKAGYHQVLEHEKQVQPSGLDDVDIQVINKMEDDIVKEEHGFSDYEDNITLEEFRSVATKITEDDIASLLQETGQVEVKEELVTRKRKTKNKEVKAKKKKKIDYEANLENDIDSQTETKSSIRKPVELDPAKIRIVTLNPEEQIKQREEESKAGLKFPFQCNLCHKGFNFESKLQNHMSKHSPSRGPYECKLCRMFLPTSYSFNVHSLIHLRRYECVACGRRMIDRASIIDHYRTQHEGFQTIFTCHLCGKVSNNNKTHRGHMRNHHSGDRPKCEQCGKTFINKDSLVEHQQIHQGIKNYECSICSKRFRTRTQIKHHQLTHTDVKDYYCVECDVRFKSAHSLRQHLQKSLKHRDKQSLKFSCTRCPSRFACARALSEHELVQHDGVRAHVCGECGAALASRASLSKHTHAVHRGLRPARRHVCDTCGKAFRGKSVLTNHVRTHTGEKPFECGECGRRFTQRTAMRTHVKLVHLKLRRAHKLRPHSDAAQLPGPDVTRACSNIKPEVGAEASPPLEVFKPPAEPWRAPADVYFRVTAGF</sequence>
<accession>A0ACC2Q0S8</accession>
<evidence type="ECO:0000313" key="2">
    <source>
        <dbReference type="Proteomes" id="UP001231649"/>
    </source>
</evidence>
<keyword evidence="2" id="KW-1185">Reference proteome</keyword>
<protein>
    <submittedName>
        <fullName evidence="1">Uncharacterized protein</fullName>
    </submittedName>
</protein>